<organism evidence="1 2">
    <name type="scientific">Penicillium hetheringtonii</name>
    <dbReference type="NCBI Taxonomy" id="911720"/>
    <lineage>
        <taxon>Eukaryota</taxon>
        <taxon>Fungi</taxon>
        <taxon>Dikarya</taxon>
        <taxon>Ascomycota</taxon>
        <taxon>Pezizomycotina</taxon>
        <taxon>Eurotiomycetes</taxon>
        <taxon>Eurotiomycetidae</taxon>
        <taxon>Eurotiales</taxon>
        <taxon>Aspergillaceae</taxon>
        <taxon>Penicillium</taxon>
    </lineage>
</organism>
<sequence length="124" mass="13708">MPNKIQADAVPELESLAKWVSSAEMKEEKGEINLLACVDTAREKNARPLLKKLGYTTSQGHSVLLLRICGETSIKKPDGRTLLFFPLSSDVQVEGETLQPGSFIQLTKNLKLDTRLDCMIVIPP</sequence>
<dbReference type="AlphaFoldDB" id="A0AAD6DAV9"/>
<gene>
    <name evidence="1" type="ORF">N7450_011421</name>
</gene>
<name>A0AAD6DAV9_9EURO</name>
<dbReference type="EMBL" id="JAQJAC010000010">
    <property type="protein sequence ID" value="KAJ5568935.1"/>
    <property type="molecule type" value="Genomic_DNA"/>
</dbReference>
<proteinExistence type="predicted"/>
<evidence type="ECO:0000313" key="1">
    <source>
        <dbReference type="EMBL" id="KAJ5568935.1"/>
    </source>
</evidence>
<protein>
    <submittedName>
        <fullName evidence="1">Uncharacterized protein</fullName>
    </submittedName>
</protein>
<evidence type="ECO:0000313" key="2">
    <source>
        <dbReference type="Proteomes" id="UP001216150"/>
    </source>
</evidence>
<reference evidence="1 2" key="1">
    <citation type="journal article" date="2023" name="IMA Fungus">
        <title>Comparative genomic study of the Penicillium genus elucidates a diverse pangenome and 15 lateral gene transfer events.</title>
        <authorList>
            <person name="Petersen C."/>
            <person name="Sorensen T."/>
            <person name="Nielsen M.R."/>
            <person name="Sondergaard T.E."/>
            <person name="Sorensen J.L."/>
            <person name="Fitzpatrick D.A."/>
            <person name="Frisvad J.C."/>
            <person name="Nielsen K.L."/>
        </authorList>
    </citation>
    <scope>NUCLEOTIDE SEQUENCE [LARGE SCALE GENOMIC DNA]</scope>
    <source>
        <strain evidence="1 2">IBT 29057</strain>
    </source>
</reference>
<dbReference type="Proteomes" id="UP001216150">
    <property type="component" value="Unassembled WGS sequence"/>
</dbReference>
<accession>A0AAD6DAV9</accession>
<comment type="caution">
    <text evidence="1">The sequence shown here is derived from an EMBL/GenBank/DDBJ whole genome shotgun (WGS) entry which is preliminary data.</text>
</comment>
<keyword evidence="2" id="KW-1185">Reference proteome</keyword>